<dbReference type="EMBL" id="ADNS01000003">
    <property type="protein sequence ID" value="EFG82175.1"/>
    <property type="molecule type" value="Genomic_DNA"/>
</dbReference>
<sequence>MSMSWQEDKQTMQSVGYDLIHRELNSLCGKFGHLTCYIHAN</sequence>
<proteinExistence type="predicted"/>
<gene>
    <name evidence="1" type="ORF">HMPREF0281_00551</name>
</gene>
<name>A0ABP2II90_CORAM</name>
<protein>
    <submittedName>
        <fullName evidence="1">Uncharacterized protein</fullName>
    </submittedName>
</protein>
<comment type="caution">
    <text evidence="1">The sequence shown here is derived from an EMBL/GenBank/DDBJ whole genome shotgun (WGS) entry which is preliminary data.</text>
</comment>
<accession>A0ABP2II90</accession>
<evidence type="ECO:0000313" key="1">
    <source>
        <dbReference type="EMBL" id="EFG82175.1"/>
    </source>
</evidence>
<reference evidence="1 2" key="1">
    <citation type="submission" date="2010-04" db="EMBL/GenBank/DDBJ databases">
        <authorList>
            <person name="Weinstock G."/>
            <person name="Sodergren E."/>
            <person name="Clifton S."/>
            <person name="Fulton L."/>
            <person name="Fulton B."/>
            <person name="Courtney L."/>
            <person name="Fronick C."/>
            <person name="Harrison M."/>
            <person name="Strong C."/>
            <person name="Farmer C."/>
            <person name="Delahaunty K."/>
            <person name="Markovic C."/>
            <person name="Hall O."/>
            <person name="Minx P."/>
            <person name="Tomlinson C."/>
            <person name="Mitreva M."/>
            <person name="Hou S."/>
            <person name="Wollam A."/>
            <person name="Pepin K.H."/>
            <person name="Johnson M."/>
            <person name="Bhonagiri V."/>
            <person name="Zhang X."/>
            <person name="Suruliraj S."/>
            <person name="Warren W."/>
            <person name="Chinwalla A."/>
            <person name="Mardis E.R."/>
            <person name="Wilson R.K."/>
        </authorList>
    </citation>
    <scope>NUCLEOTIDE SEQUENCE [LARGE SCALE GENOMIC DNA]</scope>
    <source>
        <strain evidence="1 2">DSM 20306</strain>
    </source>
</reference>
<keyword evidence="2" id="KW-1185">Reference proteome</keyword>
<evidence type="ECO:0000313" key="2">
    <source>
        <dbReference type="Proteomes" id="UP000006015"/>
    </source>
</evidence>
<dbReference type="Proteomes" id="UP000006015">
    <property type="component" value="Unassembled WGS sequence"/>
</dbReference>
<organism evidence="1 2">
    <name type="scientific">Corynebacterium ammoniagenes DSM 20306</name>
    <dbReference type="NCBI Taxonomy" id="649754"/>
    <lineage>
        <taxon>Bacteria</taxon>
        <taxon>Bacillati</taxon>
        <taxon>Actinomycetota</taxon>
        <taxon>Actinomycetes</taxon>
        <taxon>Mycobacteriales</taxon>
        <taxon>Corynebacteriaceae</taxon>
        <taxon>Corynebacterium</taxon>
    </lineage>
</organism>